<keyword evidence="2" id="KW-0472">Membrane</keyword>
<reference evidence="5" key="1">
    <citation type="submission" date="2022-12" db="EMBL/GenBank/DDBJ databases">
        <title>Chromosome-level genome assembly of the bean flower thrips Megalurothrips usitatus.</title>
        <authorList>
            <person name="Ma L."/>
            <person name="Liu Q."/>
            <person name="Li H."/>
            <person name="Cai W."/>
        </authorList>
    </citation>
    <scope>NUCLEOTIDE SEQUENCE</scope>
    <source>
        <strain evidence="5">Cailab_2022a</strain>
    </source>
</reference>
<dbReference type="InterPro" id="IPR048347">
    <property type="entry name" value="Sarcoglycan_C"/>
</dbReference>
<dbReference type="SUPFAM" id="SSF49313">
    <property type="entry name" value="Cadherin-like"/>
    <property type="match status" value="1"/>
</dbReference>
<keyword evidence="6" id="KW-1185">Reference proteome</keyword>
<gene>
    <name evidence="5" type="ORF">ONE63_010037</name>
</gene>
<dbReference type="GO" id="GO:0016012">
    <property type="term" value="C:sarcoglycan complex"/>
    <property type="evidence" value="ECO:0007669"/>
    <property type="project" value="InterPro"/>
</dbReference>
<proteinExistence type="predicted"/>
<dbReference type="InterPro" id="IPR015919">
    <property type="entry name" value="Cadherin-like_sf"/>
</dbReference>
<keyword evidence="2" id="KW-0812">Transmembrane</keyword>
<accession>A0AAV7XGJ3</accession>
<dbReference type="PANTHER" id="PTHR10132">
    <property type="entry name" value="ALPHA-/EPSILON-SARCOGLYCAN FAMILY MEMBER"/>
    <property type="match status" value="1"/>
</dbReference>
<evidence type="ECO:0000259" key="4">
    <source>
        <dbReference type="Pfam" id="PF20989"/>
    </source>
</evidence>
<dbReference type="InterPro" id="IPR008908">
    <property type="entry name" value="Sarcoglycan_alpha/epsilon"/>
</dbReference>
<dbReference type="PANTHER" id="PTHR10132:SF14">
    <property type="entry name" value="SARCOGLYCAN ALPHA, ISOFORM C"/>
    <property type="match status" value="1"/>
</dbReference>
<keyword evidence="2" id="KW-1133">Transmembrane helix</keyword>
<evidence type="ECO:0000256" key="1">
    <source>
        <dbReference type="SAM" id="MobiDB-lite"/>
    </source>
</evidence>
<dbReference type="GO" id="GO:0005509">
    <property type="term" value="F:calcium ion binding"/>
    <property type="evidence" value="ECO:0007669"/>
    <property type="project" value="InterPro"/>
</dbReference>
<feature type="region of interest" description="Disordered" evidence="1">
    <location>
        <begin position="415"/>
        <end position="437"/>
    </location>
</feature>
<feature type="compositionally biased region" description="Polar residues" evidence="1">
    <location>
        <begin position="427"/>
        <end position="437"/>
    </location>
</feature>
<dbReference type="InterPro" id="IPR048346">
    <property type="entry name" value="Sarcoglycan_N"/>
</dbReference>
<evidence type="ECO:0000313" key="5">
    <source>
        <dbReference type="EMBL" id="KAJ1525207.1"/>
    </source>
</evidence>
<evidence type="ECO:0000313" key="6">
    <source>
        <dbReference type="Proteomes" id="UP001075354"/>
    </source>
</evidence>
<evidence type="ECO:0000256" key="2">
    <source>
        <dbReference type="SAM" id="Phobius"/>
    </source>
</evidence>
<evidence type="ECO:0000259" key="3">
    <source>
        <dbReference type="Pfam" id="PF05510"/>
    </source>
</evidence>
<feature type="domain" description="Sarcoglycan alpha/epsilon second" evidence="4">
    <location>
        <begin position="173"/>
        <end position="297"/>
    </location>
</feature>
<dbReference type="Pfam" id="PF20989">
    <property type="entry name" value="Sarcoglycan_2_C"/>
    <property type="match status" value="1"/>
</dbReference>
<dbReference type="Pfam" id="PF05510">
    <property type="entry name" value="Sarcoglycan_2"/>
    <property type="match status" value="1"/>
</dbReference>
<dbReference type="Proteomes" id="UP001075354">
    <property type="component" value="Chromosome 8"/>
</dbReference>
<organism evidence="5 6">
    <name type="scientific">Megalurothrips usitatus</name>
    <name type="common">bean blossom thrips</name>
    <dbReference type="NCBI Taxonomy" id="439358"/>
    <lineage>
        <taxon>Eukaryota</taxon>
        <taxon>Metazoa</taxon>
        <taxon>Ecdysozoa</taxon>
        <taxon>Arthropoda</taxon>
        <taxon>Hexapoda</taxon>
        <taxon>Insecta</taxon>
        <taxon>Pterygota</taxon>
        <taxon>Neoptera</taxon>
        <taxon>Paraneoptera</taxon>
        <taxon>Thysanoptera</taxon>
        <taxon>Terebrantia</taxon>
        <taxon>Thripoidea</taxon>
        <taxon>Thripidae</taxon>
        <taxon>Megalurothrips</taxon>
    </lineage>
</organism>
<sequence>MVTSYIPQVGCGLNAIVDIKSASTTCRKTLRVSKRLSFLEMDPLSLSLLFGLLVARTSGLAVDEDPRCHEPLSKCVISTKVFTMKVEPPLFKWNVSDEKPDRYSYQPSLLGSPDLPSWMQYVYSKTHHSGFVFGTPPAHQTDFTLEIVAVDLESYNTSQRAINFMVIPRKERTRHQVHLKIDNLAVEDLFEPQYLVDLLSVFRNELWPEALHDLHVTFFASAVKLGARLPLHPEEKEGVVVYLGSAEKFSESLLRLENETRPLRKSAPCPRDFKRTTVDRLFRQLNLEIDWCAFRLANEDQHEMEDNSGLDNMKLSLSLNLPMWHGLSRLGAPERSYVHEFLLSILVPMLVMIVLAVLLSLILCFHHEGINKRNQETPAVQMVRYAAVQRATSTLRSLSTQRDISPALSRLAPERDNVFRPHPPPYNSGSRSSKIDF</sequence>
<comment type="caution">
    <text evidence="5">The sequence shown here is derived from an EMBL/GenBank/DDBJ whole genome shotgun (WGS) entry which is preliminary data.</text>
</comment>
<name>A0AAV7XGJ3_9NEOP</name>
<dbReference type="EMBL" id="JAPTSV010000008">
    <property type="protein sequence ID" value="KAJ1525207.1"/>
    <property type="molecule type" value="Genomic_DNA"/>
</dbReference>
<evidence type="ECO:0008006" key="7">
    <source>
        <dbReference type="Google" id="ProtNLM"/>
    </source>
</evidence>
<feature type="domain" description="Sarcoglycan alpha/epsilon N-terminal" evidence="3">
    <location>
        <begin position="79"/>
        <end position="166"/>
    </location>
</feature>
<protein>
    <recommendedName>
        <fullName evidence="7">Epsilon-sarcoglycan</fullName>
    </recommendedName>
</protein>
<dbReference type="AlphaFoldDB" id="A0AAV7XGJ3"/>
<feature type="transmembrane region" description="Helical" evidence="2">
    <location>
        <begin position="341"/>
        <end position="365"/>
    </location>
</feature>